<dbReference type="RefSeq" id="WP_077539362.1">
    <property type="nucleotide sequence ID" value="NZ_CP019633.1"/>
</dbReference>
<dbReference type="Proteomes" id="UP000188273">
    <property type="component" value="Chromosome"/>
</dbReference>
<dbReference type="STRING" id="1940790.L21SP3_00689"/>
<dbReference type="SMART" id="SM00072">
    <property type="entry name" value="GuKc"/>
    <property type="match status" value="1"/>
</dbReference>
<evidence type="ECO:0000313" key="5">
    <source>
        <dbReference type="EMBL" id="AQQ08896.1"/>
    </source>
</evidence>
<keyword evidence="2 5" id="KW-0808">Transferase</keyword>
<dbReference type="SUPFAM" id="SSF52540">
    <property type="entry name" value="P-loop containing nucleoside triphosphate hydrolases"/>
    <property type="match status" value="1"/>
</dbReference>
<evidence type="ECO:0000313" key="6">
    <source>
        <dbReference type="Proteomes" id="UP000188273"/>
    </source>
</evidence>
<dbReference type="InterPro" id="IPR008144">
    <property type="entry name" value="Guanylate_kin-like_dom"/>
</dbReference>
<dbReference type="KEGG" id="pbu:L21SP3_00689"/>
<dbReference type="OrthoDB" id="9808150at2"/>
<feature type="domain" description="Guanylate kinase-like" evidence="4">
    <location>
        <begin position="2"/>
        <end position="225"/>
    </location>
</feature>
<sequence>MGKLIILSGPSCVGKGPLFKSLCKFYPTLAGSLKKCVLYNSRSPRPGETDGEEYHFRKRKTIEALRENNDYLVLEVRCDLQAMDIRELTKMLQRGNVFFEGNPFVVSKLLKAGIKDNIKTLKIFLSPLSIGEIQELQEIGVCIESFITDIMRRKLLRRTNKHKGILSQKDLENIEIRASSAFIEMQTACLFDAVIPNHDGEDSENWDAFYYPIADSRKTLKTFVQLLRTGRCEEAEYWPENLLKKT</sequence>
<dbReference type="PANTHER" id="PTHR23117">
    <property type="entry name" value="GUANYLATE KINASE-RELATED"/>
    <property type="match status" value="1"/>
</dbReference>
<dbReference type="GO" id="GO:0005829">
    <property type="term" value="C:cytosol"/>
    <property type="evidence" value="ECO:0007669"/>
    <property type="project" value="TreeGrafter"/>
</dbReference>
<dbReference type="Gene3D" id="3.40.50.300">
    <property type="entry name" value="P-loop containing nucleotide triphosphate hydrolases"/>
    <property type="match status" value="1"/>
</dbReference>
<comment type="similarity">
    <text evidence="1">Belongs to the guanylate kinase family.</text>
</comment>
<dbReference type="PROSITE" id="PS50052">
    <property type="entry name" value="GUANYLATE_KINASE_2"/>
    <property type="match status" value="1"/>
</dbReference>
<dbReference type="Pfam" id="PF00625">
    <property type="entry name" value="Guanylate_kin"/>
    <property type="match status" value="1"/>
</dbReference>
<reference evidence="6" key="1">
    <citation type="submission" date="2017-02" db="EMBL/GenBank/DDBJ databases">
        <title>Comparative genomics and description of representatives of a novel lineage of planctomycetes thriving in anoxic sediments.</title>
        <authorList>
            <person name="Spring S."/>
            <person name="Bunk B."/>
            <person name="Sproer C."/>
            <person name="Klenk H.-P."/>
        </authorList>
    </citation>
    <scope>NUCLEOTIDE SEQUENCE [LARGE SCALE GENOMIC DNA]</scope>
    <source>
        <strain evidence="6">L21-RPul-D3</strain>
    </source>
</reference>
<dbReference type="InterPro" id="IPR027417">
    <property type="entry name" value="P-loop_NTPase"/>
</dbReference>
<name>A0A1Q2HNT1_9BACT</name>
<dbReference type="EMBL" id="CP019633">
    <property type="protein sequence ID" value="AQQ08896.1"/>
    <property type="molecule type" value="Genomic_DNA"/>
</dbReference>
<dbReference type="GO" id="GO:0004385">
    <property type="term" value="F:GMP kinase activity"/>
    <property type="evidence" value="ECO:0007669"/>
    <property type="project" value="UniProtKB-EC"/>
</dbReference>
<accession>A0A1Q2HNT1</accession>
<organism evidence="5 6">
    <name type="scientific">Sedimentisphaera cyanobacteriorum</name>
    <dbReference type="NCBI Taxonomy" id="1940790"/>
    <lineage>
        <taxon>Bacteria</taxon>
        <taxon>Pseudomonadati</taxon>
        <taxon>Planctomycetota</taxon>
        <taxon>Phycisphaerae</taxon>
        <taxon>Sedimentisphaerales</taxon>
        <taxon>Sedimentisphaeraceae</taxon>
        <taxon>Sedimentisphaera</taxon>
    </lineage>
</organism>
<gene>
    <name evidence="5" type="primary">gmk_1</name>
    <name evidence="5" type="ORF">L21SP3_00689</name>
</gene>
<evidence type="ECO:0000256" key="3">
    <source>
        <dbReference type="ARBA" id="ARBA00022777"/>
    </source>
</evidence>
<dbReference type="AlphaFoldDB" id="A0A1Q2HNT1"/>
<evidence type="ECO:0000256" key="1">
    <source>
        <dbReference type="ARBA" id="ARBA00005790"/>
    </source>
</evidence>
<dbReference type="InterPro" id="IPR008145">
    <property type="entry name" value="GK/Ca_channel_bsu"/>
</dbReference>
<protein>
    <submittedName>
        <fullName evidence="5">Guanylate kinase</fullName>
        <ecNumber evidence="5">2.7.4.8</ecNumber>
    </submittedName>
</protein>
<proteinExistence type="inferred from homology"/>
<keyword evidence="3 5" id="KW-0418">Kinase</keyword>
<evidence type="ECO:0000259" key="4">
    <source>
        <dbReference type="PROSITE" id="PS50052"/>
    </source>
</evidence>
<evidence type="ECO:0000256" key="2">
    <source>
        <dbReference type="ARBA" id="ARBA00022679"/>
    </source>
</evidence>
<dbReference type="PANTHER" id="PTHR23117:SF13">
    <property type="entry name" value="GUANYLATE KINASE"/>
    <property type="match status" value="1"/>
</dbReference>
<keyword evidence="6" id="KW-1185">Reference proteome</keyword>
<dbReference type="EC" id="2.7.4.8" evidence="5"/>